<evidence type="ECO:0000256" key="6">
    <source>
        <dbReference type="SAM" id="MobiDB-lite"/>
    </source>
</evidence>
<keyword evidence="4 5" id="KW-0720">Serine protease</keyword>
<keyword evidence="2 5" id="KW-0645">Protease</keyword>
<dbReference type="RefSeq" id="WP_165449487.1">
    <property type="nucleotide sequence ID" value="NZ_SHKY01000001.1"/>
</dbReference>
<evidence type="ECO:0000313" key="10">
    <source>
        <dbReference type="EMBL" id="RZU51266.1"/>
    </source>
</evidence>
<keyword evidence="3 5" id="KW-0378">Hydrolase</keyword>
<feature type="chain" id="PRO_5020420126" evidence="8">
    <location>
        <begin position="32"/>
        <end position="389"/>
    </location>
</feature>
<evidence type="ECO:0000313" key="11">
    <source>
        <dbReference type="Proteomes" id="UP000292564"/>
    </source>
</evidence>
<organism evidence="10 11">
    <name type="scientific">Krasilnikovia cinnamomea</name>
    <dbReference type="NCBI Taxonomy" id="349313"/>
    <lineage>
        <taxon>Bacteria</taxon>
        <taxon>Bacillati</taxon>
        <taxon>Actinomycetota</taxon>
        <taxon>Actinomycetes</taxon>
        <taxon>Micromonosporales</taxon>
        <taxon>Micromonosporaceae</taxon>
        <taxon>Krasilnikovia</taxon>
    </lineage>
</organism>
<keyword evidence="11" id="KW-1185">Reference proteome</keyword>
<feature type="domain" description="Peptidase S8/S53" evidence="9">
    <location>
        <begin position="55"/>
        <end position="302"/>
    </location>
</feature>
<feature type="transmembrane region" description="Helical" evidence="7">
    <location>
        <begin position="355"/>
        <end position="381"/>
    </location>
</feature>
<dbReference type="InterPro" id="IPR050131">
    <property type="entry name" value="Peptidase_S8_subtilisin-like"/>
</dbReference>
<dbReference type="GO" id="GO:0004252">
    <property type="term" value="F:serine-type endopeptidase activity"/>
    <property type="evidence" value="ECO:0007669"/>
    <property type="project" value="UniProtKB-UniRule"/>
</dbReference>
<evidence type="ECO:0000256" key="4">
    <source>
        <dbReference type="ARBA" id="ARBA00022825"/>
    </source>
</evidence>
<dbReference type="PRINTS" id="PR00723">
    <property type="entry name" value="SUBTILISIN"/>
</dbReference>
<dbReference type="AlphaFoldDB" id="A0A4V2G756"/>
<evidence type="ECO:0000256" key="2">
    <source>
        <dbReference type="ARBA" id="ARBA00022670"/>
    </source>
</evidence>
<accession>A0A4V2G756</accession>
<dbReference type="Proteomes" id="UP000292564">
    <property type="component" value="Unassembled WGS sequence"/>
</dbReference>
<name>A0A4V2G756_9ACTN</name>
<sequence>MTLPPHRFNRLAAAVASGVLLALAGAPPVLADSDREHQWHLRALHVAEAHKISQGEGVTVAVIDSGVQANHRDLTGNILPGVDFLDAKTKGWVDTNGHGTAMAGLIAGHGHGAGDADGALGIAPKAKILPIRGQKDNKLSSVEIADAITEAVRHHVGVISMSFATSADEATKRALQQAIDADIVLVAASGNRPDDIFLPYPAKYPGVVAVGATGRDGKLAPVTTTGPEMVLVAPGVQIVSTANTGGYRTGTGTSDSTAIVAGAAALIRAKYPNLSAAEVVHRLTATATDKGAPGRDREYGYGSLDLVAALTADVPAGAGQPSAAPSSSAVALPDPTTDGDTAAAPSTPKAAPVNWTAIGVVVAVLLIVIGVMVGLPTWLILRSRRHRKP</sequence>
<gene>
    <name evidence="10" type="ORF">EV385_3076</name>
</gene>
<keyword evidence="7" id="KW-1133">Transmembrane helix</keyword>
<evidence type="ECO:0000256" key="1">
    <source>
        <dbReference type="ARBA" id="ARBA00011073"/>
    </source>
</evidence>
<evidence type="ECO:0000259" key="9">
    <source>
        <dbReference type="Pfam" id="PF00082"/>
    </source>
</evidence>
<dbReference type="SUPFAM" id="SSF52743">
    <property type="entry name" value="Subtilisin-like"/>
    <property type="match status" value="1"/>
</dbReference>
<dbReference type="PROSITE" id="PS00136">
    <property type="entry name" value="SUBTILASE_ASP"/>
    <property type="match status" value="1"/>
</dbReference>
<proteinExistence type="inferred from homology"/>
<evidence type="ECO:0000256" key="8">
    <source>
        <dbReference type="SAM" id="SignalP"/>
    </source>
</evidence>
<feature type="signal peptide" evidence="8">
    <location>
        <begin position="1"/>
        <end position="31"/>
    </location>
</feature>
<feature type="region of interest" description="Disordered" evidence="6">
    <location>
        <begin position="317"/>
        <end position="348"/>
    </location>
</feature>
<comment type="similarity">
    <text evidence="1 5">Belongs to the peptidase S8 family.</text>
</comment>
<dbReference type="InterPro" id="IPR000209">
    <property type="entry name" value="Peptidase_S8/S53_dom"/>
</dbReference>
<dbReference type="PANTHER" id="PTHR43806">
    <property type="entry name" value="PEPTIDASE S8"/>
    <property type="match status" value="1"/>
</dbReference>
<evidence type="ECO:0000256" key="7">
    <source>
        <dbReference type="SAM" id="Phobius"/>
    </source>
</evidence>
<comment type="caution">
    <text evidence="10">The sequence shown here is derived from an EMBL/GenBank/DDBJ whole genome shotgun (WGS) entry which is preliminary data.</text>
</comment>
<dbReference type="GO" id="GO:0006508">
    <property type="term" value="P:proteolysis"/>
    <property type="evidence" value="ECO:0007669"/>
    <property type="project" value="UniProtKB-KW"/>
</dbReference>
<dbReference type="PROSITE" id="PS51892">
    <property type="entry name" value="SUBTILASE"/>
    <property type="match status" value="1"/>
</dbReference>
<feature type="compositionally biased region" description="Low complexity" evidence="6">
    <location>
        <begin position="317"/>
        <end position="333"/>
    </location>
</feature>
<feature type="active site" description="Charge relay system" evidence="5">
    <location>
        <position position="254"/>
    </location>
</feature>
<dbReference type="EMBL" id="SHKY01000001">
    <property type="protein sequence ID" value="RZU51266.1"/>
    <property type="molecule type" value="Genomic_DNA"/>
</dbReference>
<dbReference type="Gene3D" id="3.40.50.200">
    <property type="entry name" value="Peptidase S8/S53 domain"/>
    <property type="match status" value="1"/>
</dbReference>
<dbReference type="InterPro" id="IPR023827">
    <property type="entry name" value="Peptidase_S8_Asp-AS"/>
</dbReference>
<keyword evidence="7" id="KW-0812">Transmembrane</keyword>
<protein>
    <submittedName>
        <fullName evidence="10">Type VII secretion-associated serine protease mycosin</fullName>
    </submittedName>
</protein>
<keyword evidence="7" id="KW-0472">Membrane</keyword>
<dbReference type="Pfam" id="PF00082">
    <property type="entry name" value="Peptidase_S8"/>
    <property type="match status" value="1"/>
</dbReference>
<evidence type="ECO:0000256" key="3">
    <source>
        <dbReference type="ARBA" id="ARBA00022801"/>
    </source>
</evidence>
<dbReference type="PANTHER" id="PTHR43806:SF11">
    <property type="entry name" value="CEREVISIN-RELATED"/>
    <property type="match status" value="1"/>
</dbReference>
<evidence type="ECO:0000256" key="5">
    <source>
        <dbReference type="PROSITE-ProRule" id="PRU01240"/>
    </source>
</evidence>
<feature type="active site" description="Charge relay system" evidence="5">
    <location>
        <position position="98"/>
    </location>
</feature>
<keyword evidence="8" id="KW-0732">Signal</keyword>
<dbReference type="InterPro" id="IPR036852">
    <property type="entry name" value="Peptidase_S8/S53_dom_sf"/>
</dbReference>
<feature type="active site" description="Charge relay system" evidence="5">
    <location>
        <position position="64"/>
    </location>
</feature>
<reference evidence="10 11" key="1">
    <citation type="submission" date="2019-02" db="EMBL/GenBank/DDBJ databases">
        <title>Sequencing the genomes of 1000 actinobacteria strains.</title>
        <authorList>
            <person name="Klenk H.-P."/>
        </authorList>
    </citation>
    <scope>NUCLEOTIDE SEQUENCE [LARGE SCALE GENOMIC DNA]</scope>
    <source>
        <strain evidence="10 11">DSM 45162</strain>
    </source>
</reference>
<dbReference type="InterPro" id="IPR015500">
    <property type="entry name" value="Peptidase_S8_subtilisin-rel"/>
</dbReference>